<feature type="chain" id="PRO_5036454186" description="C1q domain-containing protein" evidence="1">
    <location>
        <begin position="18"/>
        <end position="157"/>
    </location>
</feature>
<dbReference type="PROSITE" id="PS50871">
    <property type="entry name" value="C1Q"/>
    <property type="match status" value="1"/>
</dbReference>
<proteinExistence type="predicted"/>
<dbReference type="AlphaFoldDB" id="A0A8W8KIV2"/>
<keyword evidence="1" id="KW-0732">Signal</keyword>
<evidence type="ECO:0000256" key="1">
    <source>
        <dbReference type="SAM" id="SignalP"/>
    </source>
</evidence>
<feature type="signal peptide" evidence="1">
    <location>
        <begin position="1"/>
        <end position="17"/>
    </location>
</feature>
<name>A0A8W8KIV2_MAGGI</name>
<protein>
    <recommendedName>
        <fullName evidence="2">C1q domain-containing protein</fullName>
    </recommendedName>
</protein>
<evidence type="ECO:0000313" key="3">
    <source>
        <dbReference type="EnsemblMetazoa" id="G23670.1:cds"/>
    </source>
</evidence>
<evidence type="ECO:0000313" key="4">
    <source>
        <dbReference type="Proteomes" id="UP000005408"/>
    </source>
</evidence>
<dbReference type="Pfam" id="PF00386">
    <property type="entry name" value="C1q"/>
    <property type="match status" value="1"/>
</dbReference>
<keyword evidence="4" id="KW-1185">Reference proteome</keyword>
<evidence type="ECO:0000259" key="2">
    <source>
        <dbReference type="PROSITE" id="PS50871"/>
    </source>
</evidence>
<dbReference type="InterPro" id="IPR008983">
    <property type="entry name" value="Tumour_necrosis_fac-like_dom"/>
</dbReference>
<accession>A0A8W8KIV2</accession>
<dbReference type="EnsemblMetazoa" id="G23670.1">
    <property type="protein sequence ID" value="G23670.1:cds"/>
    <property type="gene ID" value="G23670"/>
</dbReference>
<reference evidence="3" key="1">
    <citation type="submission" date="2022-08" db="UniProtKB">
        <authorList>
            <consortium name="EnsemblMetazoa"/>
        </authorList>
    </citation>
    <scope>IDENTIFICATION</scope>
    <source>
        <strain evidence="3">05x7-T-G4-1.051#20</strain>
    </source>
</reference>
<dbReference type="Proteomes" id="UP000005408">
    <property type="component" value="Unassembled WGS sequence"/>
</dbReference>
<dbReference type="OrthoDB" id="6151356at2759"/>
<dbReference type="InterPro" id="IPR001073">
    <property type="entry name" value="C1q_dom"/>
</dbReference>
<sequence>MRAAVFVTLLLPLCCWSYHYKAISTPVAFHACLTTNGNSLGRLHVLPFDRVITDTWEGYIRHSGSYRIPVTGVYVITWVTPVVGNIPLELVINGQQRGRTAPASPKGEGKSQTTTGVAVLFLYGRDVVSIRTHPDFHPVGFIANNKWQDSCLSLWRI</sequence>
<dbReference type="Gene3D" id="2.60.120.40">
    <property type="match status" value="1"/>
</dbReference>
<feature type="domain" description="C1q" evidence="2">
    <location>
        <begin position="22"/>
        <end position="157"/>
    </location>
</feature>
<organism evidence="3 4">
    <name type="scientific">Magallana gigas</name>
    <name type="common">Pacific oyster</name>
    <name type="synonym">Crassostrea gigas</name>
    <dbReference type="NCBI Taxonomy" id="29159"/>
    <lineage>
        <taxon>Eukaryota</taxon>
        <taxon>Metazoa</taxon>
        <taxon>Spiralia</taxon>
        <taxon>Lophotrochozoa</taxon>
        <taxon>Mollusca</taxon>
        <taxon>Bivalvia</taxon>
        <taxon>Autobranchia</taxon>
        <taxon>Pteriomorphia</taxon>
        <taxon>Ostreida</taxon>
        <taxon>Ostreoidea</taxon>
        <taxon>Ostreidae</taxon>
        <taxon>Magallana</taxon>
    </lineage>
</organism>
<dbReference type="SUPFAM" id="SSF49842">
    <property type="entry name" value="TNF-like"/>
    <property type="match status" value="1"/>
</dbReference>